<protein>
    <submittedName>
        <fullName evidence="3">Uncharacterized protein</fullName>
    </submittedName>
</protein>
<proteinExistence type="predicted"/>
<dbReference type="InterPro" id="IPR045258">
    <property type="entry name" value="ACAP1/2/3-like"/>
</dbReference>
<evidence type="ECO:0000313" key="4">
    <source>
        <dbReference type="Proteomes" id="UP001415857"/>
    </source>
</evidence>
<keyword evidence="2" id="KW-0862">Zinc</keyword>
<gene>
    <name evidence="3" type="ORF">L1049_019392</name>
</gene>
<dbReference type="GO" id="GO:0005096">
    <property type="term" value="F:GTPase activator activity"/>
    <property type="evidence" value="ECO:0007669"/>
    <property type="project" value="InterPro"/>
</dbReference>
<dbReference type="GO" id="GO:0046872">
    <property type="term" value="F:metal ion binding"/>
    <property type="evidence" value="ECO:0007669"/>
    <property type="project" value="UniProtKB-KW"/>
</dbReference>
<dbReference type="InterPro" id="IPR027267">
    <property type="entry name" value="AH/BAR_dom_sf"/>
</dbReference>
<keyword evidence="1" id="KW-0479">Metal-binding</keyword>
<accession>A0AAP0X307</accession>
<dbReference type="Gene3D" id="1.20.1270.60">
    <property type="entry name" value="Arfaptin homology (AH) domain/BAR domain"/>
    <property type="match status" value="1"/>
</dbReference>
<dbReference type="PANTHER" id="PTHR23180:SF160">
    <property type="entry name" value="ADP-RIBOSYLATION FACTOR GTPASE-ACTIVATING PROTEIN EFFECTOR PROTEIN 1"/>
    <property type="match status" value="1"/>
</dbReference>
<dbReference type="Proteomes" id="UP001415857">
    <property type="component" value="Unassembled WGS sequence"/>
</dbReference>
<sequence>MDVSKQCGGFNAWKGHVMIKFTTALREIGTYKEVLRSQVEHLLNDRLLSFVNVDAHDVKAESPELCKVCGGNRRKTFSIIRCSLVGSHMIALAFQVQVLYADEHLSTTIFTSSCH</sequence>
<comment type="caution">
    <text evidence="3">The sequence shown here is derived from an EMBL/GenBank/DDBJ whole genome shotgun (WGS) entry which is preliminary data.</text>
</comment>
<keyword evidence="4" id="KW-1185">Reference proteome</keyword>
<dbReference type="PANTHER" id="PTHR23180">
    <property type="entry name" value="CENTAURIN/ARF"/>
    <property type="match status" value="1"/>
</dbReference>
<evidence type="ECO:0000256" key="1">
    <source>
        <dbReference type="ARBA" id="ARBA00022723"/>
    </source>
</evidence>
<evidence type="ECO:0000256" key="2">
    <source>
        <dbReference type="ARBA" id="ARBA00022833"/>
    </source>
</evidence>
<dbReference type="EMBL" id="JBBPBK010000001">
    <property type="protein sequence ID" value="KAK9291444.1"/>
    <property type="molecule type" value="Genomic_DNA"/>
</dbReference>
<reference evidence="3 4" key="1">
    <citation type="journal article" date="2024" name="Plant J.">
        <title>Genome sequences and population genomics reveal climatic adaptation and genomic divergence between two closely related sweetgum species.</title>
        <authorList>
            <person name="Xu W.Q."/>
            <person name="Ren C.Q."/>
            <person name="Zhang X.Y."/>
            <person name="Comes H.P."/>
            <person name="Liu X.H."/>
            <person name="Li Y.G."/>
            <person name="Kettle C.J."/>
            <person name="Jalonen R."/>
            <person name="Gaisberger H."/>
            <person name="Ma Y.Z."/>
            <person name="Qiu Y.X."/>
        </authorList>
    </citation>
    <scope>NUCLEOTIDE SEQUENCE [LARGE SCALE GENOMIC DNA]</scope>
    <source>
        <strain evidence="3">Hangzhou</strain>
    </source>
</reference>
<dbReference type="AlphaFoldDB" id="A0AAP0X307"/>
<evidence type="ECO:0000313" key="3">
    <source>
        <dbReference type="EMBL" id="KAK9291444.1"/>
    </source>
</evidence>
<dbReference type="SUPFAM" id="SSF103657">
    <property type="entry name" value="BAR/IMD domain-like"/>
    <property type="match status" value="1"/>
</dbReference>
<organism evidence="3 4">
    <name type="scientific">Liquidambar formosana</name>
    <name type="common">Formosan gum</name>
    <dbReference type="NCBI Taxonomy" id="63359"/>
    <lineage>
        <taxon>Eukaryota</taxon>
        <taxon>Viridiplantae</taxon>
        <taxon>Streptophyta</taxon>
        <taxon>Embryophyta</taxon>
        <taxon>Tracheophyta</taxon>
        <taxon>Spermatophyta</taxon>
        <taxon>Magnoliopsida</taxon>
        <taxon>eudicotyledons</taxon>
        <taxon>Gunneridae</taxon>
        <taxon>Pentapetalae</taxon>
        <taxon>Saxifragales</taxon>
        <taxon>Altingiaceae</taxon>
        <taxon>Liquidambar</taxon>
    </lineage>
</organism>
<name>A0AAP0X307_LIQFO</name>